<dbReference type="InterPro" id="IPR006066">
    <property type="entry name" value="NO2/SO3_Rdtase_FeS/sirohaem_BS"/>
</dbReference>
<evidence type="ECO:0000256" key="5">
    <source>
        <dbReference type="ARBA" id="ARBA00023004"/>
    </source>
</evidence>
<dbReference type="PRINTS" id="PR00397">
    <property type="entry name" value="SIROHAEM"/>
</dbReference>
<evidence type="ECO:0000256" key="1">
    <source>
        <dbReference type="ARBA" id="ARBA00022485"/>
    </source>
</evidence>
<dbReference type="AlphaFoldDB" id="A0A9D1A445"/>
<evidence type="ECO:0000313" key="9">
    <source>
        <dbReference type="EMBL" id="HIR05706.1"/>
    </source>
</evidence>
<evidence type="ECO:0000256" key="4">
    <source>
        <dbReference type="ARBA" id="ARBA00023002"/>
    </source>
</evidence>
<dbReference type="Gene3D" id="3.30.413.10">
    <property type="entry name" value="Sulfite Reductase Hemoprotein, domain 1"/>
    <property type="match status" value="2"/>
</dbReference>
<protein>
    <submittedName>
        <fullName evidence="9">Nitrite/sulfite reductase</fullName>
    </submittedName>
</protein>
<dbReference type="InterPro" id="IPR036136">
    <property type="entry name" value="Nit/Sulf_reduc_fer-like_dom_sf"/>
</dbReference>
<dbReference type="GO" id="GO:0020037">
    <property type="term" value="F:heme binding"/>
    <property type="evidence" value="ECO:0007669"/>
    <property type="project" value="InterPro"/>
</dbReference>
<keyword evidence="4" id="KW-0560">Oxidoreductase</keyword>
<dbReference type="PANTHER" id="PTHR32439">
    <property type="entry name" value="FERREDOXIN--NITRITE REDUCTASE, CHLOROPLASTIC"/>
    <property type="match status" value="1"/>
</dbReference>
<evidence type="ECO:0000259" key="7">
    <source>
        <dbReference type="Pfam" id="PF01077"/>
    </source>
</evidence>
<reference evidence="9" key="2">
    <citation type="journal article" date="2021" name="PeerJ">
        <title>Extensive microbial diversity within the chicken gut microbiome revealed by metagenomics and culture.</title>
        <authorList>
            <person name="Gilroy R."/>
            <person name="Ravi A."/>
            <person name="Getino M."/>
            <person name="Pursley I."/>
            <person name="Horton D.L."/>
            <person name="Alikhan N.F."/>
            <person name="Baker D."/>
            <person name="Gharbi K."/>
            <person name="Hall N."/>
            <person name="Watson M."/>
            <person name="Adriaenssens E.M."/>
            <person name="Foster-Nyarko E."/>
            <person name="Jarju S."/>
            <person name="Secka A."/>
            <person name="Antonio M."/>
            <person name="Oren A."/>
            <person name="Chaudhuri R.R."/>
            <person name="La Ragione R."/>
            <person name="Hildebrand F."/>
            <person name="Pallen M.J."/>
        </authorList>
    </citation>
    <scope>NUCLEOTIDE SEQUENCE</scope>
    <source>
        <strain evidence="9">CHK180-2868</strain>
    </source>
</reference>
<evidence type="ECO:0000313" key="10">
    <source>
        <dbReference type="Proteomes" id="UP000824250"/>
    </source>
</evidence>
<evidence type="ECO:0000256" key="3">
    <source>
        <dbReference type="ARBA" id="ARBA00022723"/>
    </source>
</evidence>
<dbReference type="GO" id="GO:0046872">
    <property type="term" value="F:metal ion binding"/>
    <property type="evidence" value="ECO:0007669"/>
    <property type="project" value="UniProtKB-KW"/>
</dbReference>
<evidence type="ECO:0000256" key="2">
    <source>
        <dbReference type="ARBA" id="ARBA00022617"/>
    </source>
</evidence>
<keyword evidence="3" id="KW-0479">Metal-binding</keyword>
<dbReference type="PANTHER" id="PTHR32439:SF9">
    <property type="entry name" value="BLR3264 PROTEIN"/>
    <property type="match status" value="1"/>
</dbReference>
<dbReference type="Pfam" id="PF01077">
    <property type="entry name" value="NIR_SIR"/>
    <property type="match status" value="1"/>
</dbReference>
<dbReference type="EMBL" id="DVGC01000038">
    <property type="protein sequence ID" value="HIR05706.1"/>
    <property type="molecule type" value="Genomic_DNA"/>
</dbReference>
<dbReference type="Pfam" id="PF03460">
    <property type="entry name" value="NIR_SIR_ferr"/>
    <property type="match status" value="1"/>
</dbReference>
<evidence type="ECO:0000259" key="8">
    <source>
        <dbReference type="Pfam" id="PF03460"/>
    </source>
</evidence>
<name>A0A9D1A445_9FIRM</name>
<dbReference type="Proteomes" id="UP000824250">
    <property type="component" value="Unassembled WGS sequence"/>
</dbReference>
<comment type="caution">
    <text evidence="9">The sequence shown here is derived from an EMBL/GenBank/DDBJ whole genome shotgun (WGS) entry which is preliminary data.</text>
</comment>
<keyword evidence="5" id="KW-0408">Iron</keyword>
<keyword evidence="1" id="KW-0004">4Fe-4S</keyword>
<keyword evidence="6" id="KW-0411">Iron-sulfur</keyword>
<gene>
    <name evidence="9" type="ORF">IAB28_07040</name>
</gene>
<evidence type="ECO:0000256" key="6">
    <source>
        <dbReference type="ARBA" id="ARBA00023014"/>
    </source>
</evidence>
<sequence>MEKQWVELLKKETENLEEKIREFDEGTLDRKSYKGFSGGFGTYAQREPGQHMLRLRLPGGQLGTEQLKFLADVIAEYGIQKLKLTTCETIQLHNLLPAQVPELIRKAADAGIYCRGGGGDNPRNVMCSPLSGVQKQEMFDVLPYAKAATRYLLSITRDIHMPRKLKVAFSNGAEDTVHSAFRDMGFLAQEDGSFSLRIAGGLGANYKMGLLVEEHVEPSEVLYYIKAMVTTFCEHGNYENRAKARTRYLQETLGAEGLKNVYLENVKKAKAEGGLALHVESREVSKKGNGTISGSRIIAQKQEGLYAVEYHPIGGCLPAEKPGELYALLKDMPESECRIAAHGTVYVINLTAGEAEKVLAATEDGAKTEFESSVACIGASICQQGVRDSQRLLQAAVLAVREAGIPDGALPKICISGCPSSCSAHQAAAIGFQGAAKMVDQKPQSAFKLFLGGTDTLGSARFGEPDGTILETEIPAFLVEMGQAAAKKHLSWECWAREYPGELRAIVEKFA</sequence>
<dbReference type="InterPro" id="IPR051329">
    <property type="entry name" value="NIR_SIR_4Fe-4S"/>
</dbReference>
<proteinExistence type="predicted"/>
<feature type="domain" description="Nitrite/sulphite reductase 4Fe-4S" evidence="7">
    <location>
        <begin position="119"/>
        <end position="268"/>
    </location>
</feature>
<dbReference type="InterPro" id="IPR045854">
    <property type="entry name" value="NO2/SO3_Rdtase_4Fe4S_sf"/>
</dbReference>
<feature type="domain" description="Nitrite/Sulfite reductase ferredoxin-like" evidence="8">
    <location>
        <begin position="43"/>
        <end position="108"/>
    </location>
</feature>
<reference evidence="9" key="1">
    <citation type="submission" date="2020-10" db="EMBL/GenBank/DDBJ databases">
        <authorList>
            <person name="Gilroy R."/>
        </authorList>
    </citation>
    <scope>NUCLEOTIDE SEQUENCE</scope>
    <source>
        <strain evidence="9">CHK180-2868</strain>
    </source>
</reference>
<organism evidence="9 10">
    <name type="scientific">Candidatus Copromonas faecavium</name>
    <name type="common">nom. illeg.</name>
    <dbReference type="NCBI Taxonomy" id="2840740"/>
    <lineage>
        <taxon>Bacteria</taxon>
        <taxon>Bacillati</taxon>
        <taxon>Bacillota</taxon>
        <taxon>Clostridia</taxon>
        <taxon>Lachnospirales</taxon>
        <taxon>Lachnospiraceae</taxon>
        <taxon>Candidatus Copromonas (nom. illeg.)</taxon>
    </lineage>
</organism>
<dbReference type="SUPFAM" id="SSF56014">
    <property type="entry name" value="Nitrite and sulphite reductase 4Fe-4S domain-like"/>
    <property type="match status" value="2"/>
</dbReference>
<dbReference type="InterPro" id="IPR006067">
    <property type="entry name" value="NO2/SO3_Rdtase_4Fe4S_dom"/>
</dbReference>
<keyword evidence="2" id="KW-0349">Heme</keyword>
<accession>A0A9D1A445</accession>
<dbReference type="InterPro" id="IPR005117">
    <property type="entry name" value="NiRdtase/SiRdtase_haem-b_fer"/>
</dbReference>
<dbReference type="GO" id="GO:0051539">
    <property type="term" value="F:4 iron, 4 sulfur cluster binding"/>
    <property type="evidence" value="ECO:0007669"/>
    <property type="project" value="UniProtKB-KW"/>
</dbReference>
<dbReference type="SUPFAM" id="SSF55124">
    <property type="entry name" value="Nitrite/Sulfite reductase N-terminal domain-like"/>
    <property type="match status" value="1"/>
</dbReference>
<dbReference type="GO" id="GO:0016491">
    <property type="term" value="F:oxidoreductase activity"/>
    <property type="evidence" value="ECO:0007669"/>
    <property type="project" value="UniProtKB-KW"/>
</dbReference>
<dbReference type="Gene3D" id="3.90.480.10">
    <property type="entry name" value="Sulfite Reductase Hemoprotein,Domain 2"/>
    <property type="match status" value="1"/>
</dbReference>